<sequence length="411" mass="48187">MFWGWLDKKTWGKGRGAYSKVEDNIEQVDYWEVRDRSNHKNKCGMYSDIPRIIPDILKNGAQLAIVSRNTSKEMCDRALWYMKVPDENGNEKSLIYLVKYDEVYDKDKTVHFAKIKDWSGFDYADMVQVNVSLPYVLSEMFSAQILYDDEAINNTVEMMLGVTFQVSRDQKGLTWDNYQQGLEMWRRNKSIISPYLGTNPISYPKKKMIGYSGMDLSTIQLLENGGRRHDRKEAARWGYAMYVADDPRVANYFSEWIKGNAFGQQATTIVCRIWARDGVIFEQLPKIWVPDRGNLKTNVQSWDAFRIAWSQEDRDRQVAHWGVKKPYILFSRHPNMGGKFPIKNGRFNEMVIYGQIQEASIFIERLTPQQLKHDIDAGNYIHYERMLSAWNITVPQDTWDDFRTHRENIKA</sequence>
<dbReference type="PANTHER" id="PTHR17901">
    <property type="entry name" value="MAGNESIUM-DEPENDENT PHOSPHATASE 1 MDP1"/>
    <property type="match status" value="1"/>
</dbReference>
<gene>
    <name evidence="1" type="ORF">VKT23_009728</name>
</gene>
<evidence type="ECO:0000313" key="1">
    <source>
        <dbReference type="EMBL" id="KAK7458729.1"/>
    </source>
</evidence>
<dbReference type="EMBL" id="JBANRG010000017">
    <property type="protein sequence ID" value="KAK7458729.1"/>
    <property type="molecule type" value="Genomic_DNA"/>
</dbReference>
<comment type="caution">
    <text evidence="1">The sequence shown here is derived from an EMBL/GenBank/DDBJ whole genome shotgun (WGS) entry which is preliminary data.</text>
</comment>
<dbReference type="Gene3D" id="3.40.50.1000">
    <property type="entry name" value="HAD superfamily/HAD-like"/>
    <property type="match status" value="1"/>
</dbReference>
<dbReference type="InterPro" id="IPR010036">
    <property type="entry name" value="MDP_1_eu_arc"/>
</dbReference>
<evidence type="ECO:0000313" key="2">
    <source>
        <dbReference type="Proteomes" id="UP001498398"/>
    </source>
</evidence>
<dbReference type="Pfam" id="PF12689">
    <property type="entry name" value="Acid_PPase"/>
    <property type="match status" value="2"/>
</dbReference>
<proteinExistence type="predicted"/>
<dbReference type="PANTHER" id="PTHR17901:SF14">
    <property type="entry name" value="MAGNESIUM-DEPENDENT PHOSPHATASE 1"/>
    <property type="match status" value="1"/>
</dbReference>
<organism evidence="1 2">
    <name type="scientific">Marasmiellus scandens</name>
    <dbReference type="NCBI Taxonomy" id="2682957"/>
    <lineage>
        <taxon>Eukaryota</taxon>
        <taxon>Fungi</taxon>
        <taxon>Dikarya</taxon>
        <taxon>Basidiomycota</taxon>
        <taxon>Agaricomycotina</taxon>
        <taxon>Agaricomycetes</taxon>
        <taxon>Agaricomycetidae</taxon>
        <taxon>Agaricales</taxon>
        <taxon>Marasmiineae</taxon>
        <taxon>Omphalotaceae</taxon>
        <taxon>Marasmiellus</taxon>
    </lineage>
</organism>
<dbReference type="InterPro" id="IPR023214">
    <property type="entry name" value="HAD_sf"/>
</dbReference>
<reference evidence="1 2" key="1">
    <citation type="submission" date="2024-01" db="EMBL/GenBank/DDBJ databases">
        <title>A draft genome for the cacao thread blight pathogen Marasmiellus scandens.</title>
        <authorList>
            <person name="Baruah I.K."/>
            <person name="Leung J."/>
            <person name="Bukari Y."/>
            <person name="Amoako-Attah I."/>
            <person name="Meinhardt L.W."/>
            <person name="Bailey B.A."/>
            <person name="Cohen S.P."/>
        </authorList>
    </citation>
    <scope>NUCLEOTIDE SEQUENCE [LARGE SCALE GENOMIC DNA]</scope>
    <source>
        <strain evidence="1 2">GH-19</strain>
    </source>
</reference>
<accession>A0ABR1JHW9</accession>
<dbReference type="Proteomes" id="UP001498398">
    <property type="component" value="Unassembled WGS sequence"/>
</dbReference>
<protein>
    <submittedName>
        <fullName evidence="1">Uncharacterized protein</fullName>
    </submittedName>
</protein>
<name>A0ABR1JHW9_9AGAR</name>
<keyword evidence="2" id="KW-1185">Reference proteome</keyword>